<dbReference type="AlphaFoldDB" id="A0A1J5PPV0"/>
<dbReference type="EMBL" id="MLJW01006003">
    <property type="protein sequence ID" value="OIQ67323.1"/>
    <property type="molecule type" value="Genomic_DNA"/>
</dbReference>
<protein>
    <submittedName>
        <fullName evidence="1">Uncharacterized protein</fullName>
    </submittedName>
</protein>
<comment type="caution">
    <text evidence="1">The sequence shown here is derived from an EMBL/GenBank/DDBJ whole genome shotgun (WGS) entry which is preliminary data.</text>
</comment>
<organism evidence="1">
    <name type="scientific">mine drainage metagenome</name>
    <dbReference type="NCBI Taxonomy" id="410659"/>
    <lineage>
        <taxon>unclassified sequences</taxon>
        <taxon>metagenomes</taxon>
        <taxon>ecological metagenomes</taxon>
    </lineage>
</organism>
<reference evidence="1" key="1">
    <citation type="submission" date="2016-10" db="EMBL/GenBank/DDBJ databases">
        <title>Sequence of Gallionella enrichment culture.</title>
        <authorList>
            <person name="Poehlein A."/>
            <person name="Muehling M."/>
            <person name="Daniel R."/>
        </authorList>
    </citation>
    <scope>NUCLEOTIDE SEQUENCE</scope>
</reference>
<accession>A0A1J5PPV0</accession>
<name>A0A1J5PPV0_9ZZZZ</name>
<proteinExistence type="predicted"/>
<sequence>MAGNLGDGRVVADVGQGTLGFGLVHAPCTDDTDALRTQVNRRCHRC</sequence>
<evidence type="ECO:0000313" key="1">
    <source>
        <dbReference type="EMBL" id="OIQ67323.1"/>
    </source>
</evidence>
<gene>
    <name evidence="1" type="ORF">GALL_511000</name>
</gene>